<feature type="transmembrane region" description="Helical" evidence="1">
    <location>
        <begin position="20"/>
        <end position="41"/>
    </location>
</feature>
<dbReference type="AlphaFoldDB" id="A0A2H0UGM0"/>
<protein>
    <submittedName>
        <fullName evidence="2">Uncharacterized protein</fullName>
    </submittedName>
</protein>
<accession>A0A2H0UGM0</accession>
<dbReference type="EMBL" id="PFBI01000003">
    <property type="protein sequence ID" value="PIR84826.1"/>
    <property type="molecule type" value="Genomic_DNA"/>
</dbReference>
<dbReference type="Proteomes" id="UP000229344">
    <property type="component" value="Unassembled WGS sequence"/>
</dbReference>
<sequence>MSFLNGTQTQKSDFYRFLYNPYTVTVVGVLIAAVISALFLLPNTSNKEIETIDSPGSIQTIDQIGNNTTITIQNNPPLPEPTLRYDATQPINISTGSGQFKTIFNAVISSSIPLTENIGIAHPSFCSAQELGGGPEIRDGITKFTSHFNIVCITAFPIESQVLNKPDLFTISNSV</sequence>
<proteinExistence type="predicted"/>
<reference evidence="3" key="1">
    <citation type="submission" date="2017-09" db="EMBL/GenBank/DDBJ databases">
        <title>Depth-based differentiation of microbial function through sediment-hosted aquifers and enrichment of novel symbionts in the deep terrestrial subsurface.</title>
        <authorList>
            <person name="Probst A.J."/>
            <person name="Ladd B."/>
            <person name="Jarett J.K."/>
            <person name="Geller-Mcgrath D.E."/>
            <person name="Sieber C.M.K."/>
            <person name="Emerson J.B."/>
            <person name="Anantharaman K."/>
            <person name="Thomas B.C."/>
            <person name="Malmstrom R."/>
            <person name="Stieglmeier M."/>
            <person name="Klingl A."/>
            <person name="Woyke T."/>
            <person name="Ryan C.M."/>
            <person name="Banfield J.F."/>
        </authorList>
    </citation>
    <scope>NUCLEOTIDE SEQUENCE [LARGE SCALE GENOMIC DNA]</scope>
</reference>
<gene>
    <name evidence="2" type="ORF">COU16_00355</name>
</gene>
<name>A0A2H0UGM0_9BACT</name>
<comment type="caution">
    <text evidence="2">The sequence shown here is derived from an EMBL/GenBank/DDBJ whole genome shotgun (WGS) entry which is preliminary data.</text>
</comment>
<evidence type="ECO:0000313" key="3">
    <source>
        <dbReference type="Proteomes" id="UP000229344"/>
    </source>
</evidence>
<evidence type="ECO:0000313" key="2">
    <source>
        <dbReference type="EMBL" id="PIR84826.1"/>
    </source>
</evidence>
<evidence type="ECO:0000256" key="1">
    <source>
        <dbReference type="SAM" id="Phobius"/>
    </source>
</evidence>
<keyword evidence="1" id="KW-1133">Transmembrane helix</keyword>
<organism evidence="2 3">
    <name type="scientific">Candidatus Kaiserbacteria bacterium CG10_big_fil_rev_8_21_14_0_10_47_16</name>
    <dbReference type="NCBI Taxonomy" id="1974608"/>
    <lineage>
        <taxon>Bacteria</taxon>
        <taxon>Candidatus Kaiseribacteriota</taxon>
    </lineage>
</organism>
<keyword evidence="1" id="KW-0812">Transmembrane</keyword>
<keyword evidence="1" id="KW-0472">Membrane</keyword>